<evidence type="ECO:0000256" key="3">
    <source>
        <dbReference type="RuleBase" id="RU003560"/>
    </source>
</evidence>
<dbReference type="InterPro" id="IPR015421">
    <property type="entry name" value="PyrdxlP-dep_Trfase_major"/>
</dbReference>
<dbReference type="Proteomes" id="UP001332192">
    <property type="component" value="Chromosome"/>
</dbReference>
<keyword evidence="4" id="KW-0032">Aminotransferase</keyword>
<dbReference type="Gene3D" id="3.40.640.10">
    <property type="entry name" value="Type I PLP-dependent aspartate aminotransferase-like (Major domain)"/>
    <property type="match status" value="1"/>
</dbReference>
<dbReference type="PROSITE" id="PS00600">
    <property type="entry name" value="AA_TRANSFER_CLASS_3"/>
    <property type="match status" value="1"/>
</dbReference>
<dbReference type="RefSeq" id="WP_324715574.1">
    <property type="nucleotide sequence ID" value="NZ_CP141615.1"/>
</dbReference>
<comment type="similarity">
    <text evidence="3">Belongs to the class-III pyridoxal-phosphate-dependent aminotransferase family.</text>
</comment>
<keyword evidence="5" id="KW-1185">Reference proteome</keyword>
<dbReference type="CDD" id="cd00610">
    <property type="entry name" value="OAT_like"/>
    <property type="match status" value="1"/>
</dbReference>
<dbReference type="Gene3D" id="3.90.1150.10">
    <property type="entry name" value="Aspartate Aminotransferase, domain 1"/>
    <property type="match status" value="1"/>
</dbReference>
<keyword evidence="2 3" id="KW-0663">Pyridoxal phosphate</keyword>
<organism evidence="4 5">
    <name type="scientific">Carboxydichorda subterranea</name>
    <dbReference type="NCBI Taxonomy" id="3109565"/>
    <lineage>
        <taxon>Bacteria</taxon>
        <taxon>Bacillati</taxon>
        <taxon>Bacillota</taxon>
        <taxon>Limnochordia</taxon>
        <taxon>Limnochordales</taxon>
        <taxon>Geochordaceae</taxon>
        <taxon>Carboxydichorda</taxon>
    </lineage>
</organism>
<evidence type="ECO:0000313" key="5">
    <source>
        <dbReference type="Proteomes" id="UP001332192"/>
    </source>
</evidence>
<sequence>MQEEQYRARFSGSAALFGRAQRLFPSGLTHDARYLEPFPVYAARAAGAHKWDVDGHELIDYWMGHGALLLGHAHPTLVEAVTAQVARGTHLGANHPLEVEWAELVQALMPAVERIRFTNSGTEATQLAMRLARAYTGRTRIVKFQGHFHGWHDTAAAGGAVRPAGIPEEVMEAALVVPPNEPRVLEEALRSHPDVAGVIIEPGGGAWGELPVRAQFLHDVRDLTERYGVVLIFDEVVTGFRMAPGGAQQYYGIRPDLVCLGKILCGGLPGGAVGGRAEIVDLLAFTGDPARDARKVAHLGTFNANPLSAAAGIAMLRQVQTGEPTRQAAQLNARLVAALNEVLERRRVKGFVYGLSSWFHVALGTEGERQADGSWWPLTTAGAGAELAAQGLVQRLRRAMLLEGVDLMRNGGFLSTAHTLADLEATAQAFDRALERMREDGGLPER</sequence>
<dbReference type="EMBL" id="CP141615">
    <property type="protein sequence ID" value="WRP16302.1"/>
    <property type="molecule type" value="Genomic_DNA"/>
</dbReference>
<reference evidence="4 5" key="1">
    <citation type="journal article" date="2024" name="Front. Microbiol.">
        <title>Novel thermophilic genera Geochorda gen. nov. and Carboxydochorda gen. nov. from the deep terrestrial subsurface reveal the ecophysiological diversity in the class Limnochordia.</title>
        <authorList>
            <person name="Karnachuk O.V."/>
            <person name="Lukina A.P."/>
            <person name="Avakyan M.R."/>
            <person name="Kadnikov V.V."/>
            <person name="Begmatov S."/>
            <person name="Beletsky A.V."/>
            <person name="Vlasova K.G."/>
            <person name="Novikov A.A."/>
            <person name="Shcherbakova V.A."/>
            <person name="Mardanov A.V."/>
            <person name="Ravin N.V."/>
        </authorList>
    </citation>
    <scope>NUCLEOTIDE SEQUENCE [LARGE SCALE GENOMIC DNA]</scope>
    <source>
        <strain evidence="4 5">L945</strain>
    </source>
</reference>
<dbReference type="InterPro" id="IPR005814">
    <property type="entry name" value="Aminotrans_3"/>
</dbReference>
<protein>
    <submittedName>
        <fullName evidence="4">Aspartate aminotransferase family protein</fullName>
    </submittedName>
</protein>
<dbReference type="InterPro" id="IPR015422">
    <property type="entry name" value="PyrdxlP-dep_Trfase_small"/>
</dbReference>
<evidence type="ECO:0000256" key="2">
    <source>
        <dbReference type="ARBA" id="ARBA00022898"/>
    </source>
</evidence>
<dbReference type="Pfam" id="PF00202">
    <property type="entry name" value="Aminotran_3"/>
    <property type="match status" value="1"/>
</dbReference>
<accession>A0ABZ1BTZ5</accession>
<dbReference type="InterPro" id="IPR049704">
    <property type="entry name" value="Aminotrans_3_PPA_site"/>
</dbReference>
<name>A0ABZ1BTZ5_9FIRM</name>
<evidence type="ECO:0000313" key="4">
    <source>
        <dbReference type="EMBL" id="WRP16302.1"/>
    </source>
</evidence>
<keyword evidence="4" id="KW-0808">Transferase</keyword>
<proteinExistence type="inferred from homology"/>
<gene>
    <name evidence="4" type="ORF">U7230_09330</name>
</gene>
<dbReference type="PANTHER" id="PTHR43713:SF3">
    <property type="entry name" value="GLUTAMATE-1-SEMIALDEHYDE 2,1-AMINOMUTASE 1, CHLOROPLASTIC-RELATED"/>
    <property type="match status" value="1"/>
</dbReference>
<evidence type="ECO:0000256" key="1">
    <source>
        <dbReference type="ARBA" id="ARBA00001933"/>
    </source>
</evidence>
<comment type="cofactor">
    <cofactor evidence="1">
        <name>pyridoxal 5'-phosphate</name>
        <dbReference type="ChEBI" id="CHEBI:597326"/>
    </cofactor>
</comment>
<dbReference type="SUPFAM" id="SSF53383">
    <property type="entry name" value="PLP-dependent transferases"/>
    <property type="match status" value="1"/>
</dbReference>
<dbReference type="GO" id="GO:0008483">
    <property type="term" value="F:transaminase activity"/>
    <property type="evidence" value="ECO:0007669"/>
    <property type="project" value="UniProtKB-KW"/>
</dbReference>
<dbReference type="InterPro" id="IPR015424">
    <property type="entry name" value="PyrdxlP-dep_Trfase"/>
</dbReference>
<dbReference type="PANTHER" id="PTHR43713">
    <property type="entry name" value="GLUTAMATE-1-SEMIALDEHYDE 2,1-AMINOMUTASE"/>
    <property type="match status" value="1"/>
</dbReference>